<dbReference type="EMBL" id="MDYP01000081">
    <property type="protein sequence ID" value="OQD97850.1"/>
    <property type="molecule type" value="Genomic_DNA"/>
</dbReference>
<protein>
    <submittedName>
        <fullName evidence="1">Uncharacterized protein</fullName>
    </submittedName>
</protein>
<keyword evidence="2" id="KW-1185">Reference proteome</keyword>
<evidence type="ECO:0000313" key="1">
    <source>
        <dbReference type="EMBL" id="OQD97850.1"/>
    </source>
</evidence>
<accession>A0A1V6R8L1</accession>
<evidence type="ECO:0000313" key="2">
    <source>
        <dbReference type="Proteomes" id="UP000191518"/>
    </source>
</evidence>
<sequence length="200" mass="22347">MSESNSLSPPDGVPGQKPLPLIQWTMPTSLGNYNAKPLSLIQRTTLEPRTPRRTDKAVNYPPSIPLHPCPFMMNNIFITSRRVLLIKTCDFHIRAKDRQPTAPTALSAVSSYRWMSERDNDGMNSAGPGTKRNRIDHNPEIGTNSLLAIDFIGVKLDTGVINLIGLRWDIEVTRGPKIHPKDLWDLDDSTQQKRLAVLAS</sequence>
<name>A0A1V6R8L1_9EURO</name>
<reference evidence="2" key="1">
    <citation type="journal article" date="2017" name="Nat. Microbiol.">
        <title>Global analysis of biosynthetic gene clusters reveals vast potential of secondary metabolite production in Penicillium species.</title>
        <authorList>
            <person name="Nielsen J.C."/>
            <person name="Grijseels S."/>
            <person name="Prigent S."/>
            <person name="Ji B."/>
            <person name="Dainat J."/>
            <person name="Nielsen K.F."/>
            <person name="Frisvad J.C."/>
            <person name="Workman M."/>
            <person name="Nielsen J."/>
        </authorList>
    </citation>
    <scope>NUCLEOTIDE SEQUENCE [LARGE SCALE GENOMIC DNA]</scope>
    <source>
        <strain evidence="2">IBT 29486</strain>
    </source>
</reference>
<comment type="caution">
    <text evidence="1">The sequence shown here is derived from an EMBL/GenBank/DDBJ whole genome shotgun (WGS) entry which is preliminary data.</text>
</comment>
<dbReference type="Proteomes" id="UP000191518">
    <property type="component" value="Unassembled WGS sequence"/>
</dbReference>
<dbReference type="AlphaFoldDB" id="A0A1V6R8L1"/>
<gene>
    <name evidence="1" type="ORF">PENVUL_c081G01683</name>
</gene>
<proteinExistence type="predicted"/>
<organism evidence="1 2">
    <name type="scientific">Penicillium vulpinum</name>
    <dbReference type="NCBI Taxonomy" id="29845"/>
    <lineage>
        <taxon>Eukaryota</taxon>
        <taxon>Fungi</taxon>
        <taxon>Dikarya</taxon>
        <taxon>Ascomycota</taxon>
        <taxon>Pezizomycotina</taxon>
        <taxon>Eurotiomycetes</taxon>
        <taxon>Eurotiomycetidae</taxon>
        <taxon>Eurotiales</taxon>
        <taxon>Aspergillaceae</taxon>
        <taxon>Penicillium</taxon>
    </lineage>
</organism>